<comment type="subcellular location">
    <subcellularLocation>
        <location evidence="1">Endosome membrane</location>
        <topology evidence="1">Single-pass type I membrane protein</topology>
    </subcellularLocation>
    <subcellularLocation>
        <location evidence="8">Lysosome membrane</location>
        <topology evidence="8">Single-pass type I membrane protein</topology>
    </subcellularLocation>
</comment>
<comment type="similarity">
    <text evidence="8">Belongs to the LAMP family.</text>
</comment>
<name>A0A3B3W133_9TELE</name>
<keyword evidence="7" id="KW-0325">Glycoprotein</keyword>
<feature type="transmembrane region" description="Helical" evidence="9">
    <location>
        <begin position="246"/>
        <end position="269"/>
    </location>
</feature>
<dbReference type="AlphaFoldDB" id="A0A3B3W133"/>
<dbReference type="GO" id="GO:0005765">
    <property type="term" value="C:lysosomal membrane"/>
    <property type="evidence" value="ECO:0007669"/>
    <property type="project" value="UniProtKB-SubCell"/>
</dbReference>
<dbReference type="PRINTS" id="PR00336">
    <property type="entry name" value="LYSASSOCTDMP"/>
</dbReference>
<accession>A0A3B3W133</accession>
<evidence type="ECO:0000256" key="5">
    <source>
        <dbReference type="ARBA" id="ARBA00022989"/>
    </source>
</evidence>
<evidence type="ECO:0000256" key="3">
    <source>
        <dbReference type="ARBA" id="ARBA00022729"/>
    </source>
</evidence>
<dbReference type="PROSITE" id="PS51407">
    <property type="entry name" value="LAMP_3"/>
    <property type="match status" value="1"/>
</dbReference>
<evidence type="ECO:0000313" key="11">
    <source>
        <dbReference type="Ensembl" id="ENSPLAP00000031036.1"/>
    </source>
</evidence>
<reference evidence="11" key="2">
    <citation type="submission" date="2025-09" db="UniProtKB">
        <authorList>
            <consortium name="Ensembl"/>
        </authorList>
    </citation>
    <scope>IDENTIFICATION</scope>
</reference>
<dbReference type="PANTHER" id="PTHR11506:SF30">
    <property type="entry name" value="LYSOSOME-ASSOCIATED MEMBRANE GLYCOPROTEIN 3"/>
    <property type="match status" value="1"/>
</dbReference>
<sequence length="280" mass="31193">MQVDHFQFRSSCGKIVAVCPVFAAPCWTVTPPACKLQLNSNMSRLVVFLSTAFLPGLCLQRSGSAEALFYRPVLQHNKTIPTTGSYMLRDYAGQPCIKANMGAQYVVTENKTNWYFSLDPSRVSLSGKCSKDEALLSLMLPDNSACLDFTFRKDEDNFYVAKLAARLFPLPVCKGCPNKTYSGILTNQTLFKAAKDKSFKCTSESLLSVSSELRIKLVRLQMQAFGVPDGKFREEDECWADFNHRAVPIIIGSIATGVLLSIVLSFLIIRDRRAPGYERL</sequence>
<dbReference type="Gene3D" id="2.40.160.110">
    <property type="match status" value="1"/>
</dbReference>
<comment type="caution">
    <text evidence="8">Lacks conserved residue(s) required for the propagation of feature annotation.</text>
</comment>
<evidence type="ECO:0000256" key="2">
    <source>
        <dbReference type="ARBA" id="ARBA00022692"/>
    </source>
</evidence>
<evidence type="ECO:0000256" key="7">
    <source>
        <dbReference type="ARBA" id="ARBA00023180"/>
    </source>
</evidence>
<evidence type="ECO:0000256" key="8">
    <source>
        <dbReference type="PROSITE-ProRule" id="PRU00740"/>
    </source>
</evidence>
<dbReference type="STRING" id="48699.ENSPLAP00000031036"/>
<dbReference type="GO" id="GO:0005886">
    <property type="term" value="C:plasma membrane"/>
    <property type="evidence" value="ECO:0007669"/>
    <property type="project" value="TreeGrafter"/>
</dbReference>
<dbReference type="GO" id="GO:0072594">
    <property type="term" value="P:establishment of protein localization to organelle"/>
    <property type="evidence" value="ECO:0007669"/>
    <property type="project" value="TreeGrafter"/>
</dbReference>
<evidence type="ECO:0000259" key="10">
    <source>
        <dbReference type="Pfam" id="PF01299"/>
    </source>
</evidence>
<evidence type="ECO:0000256" key="9">
    <source>
        <dbReference type="SAM" id="Phobius"/>
    </source>
</evidence>
<organism evidence="11 12">
    <name type="scientific">Poecilia latipinna</name>
    <name type="common">sailfin molly</name>
    <dbReference type="NCBI Taxonomy" id="48699"/>
    <lineage>
        <taxon>Eukaryota</taxon>
        <taxon>Metazoa</taxon>
        <taxon>Chordata</taxon>
        <taxon>Craniata</taxon>
        <taxon>Vertebrata</taxon>
        <taxon>Euteleostomi</taxon>
        <taxon>Actinopterygii</taxon>
        <taxon>Neopterygii</taxon>
        <taxon>Teleostei</taxon>
        <taxon>Neoteleostei</taxon>
        <taxon>Acanthomorphata</taxon>
        <taxon>Ovalentaria</taxon>
        <taxon>Atherinomorphae</taxon>
        <taxon>Cyprinodontiformes</taxon>
        <taxon>Poeciliidae</taxon>
        <taxon>Poeciliinae</taxon>
        <taxon>Poecilia</taxon>
    </lineage>
</organism>
<keyword evidence="3" id="KW-0732">Signal</keyword>
<keyword evidence="5 9" id="KW-1133">Transmembrane helix</keyword>
<evidence type="ECO:0000256" key="4">
    <source>
        <dbReference type="ARBA" id="ARBA00022753"/>
    </source>
</evidence>
<evidence type="ECO:0000313" key="12">
    <source>
        <dbReference type="Proteomes" id="UP000261500"/>
    </source>
</evidence>
<proteinExistence type="inferred from homology"/>
<feature type="disulfide bond" evidence="8">
    <location>
        <begin position="201"/>
        <end position="238"/>
    </location>
</feature>
<keyword evidence="6 8" id="KW-0472">Membrane</keyword>
<dbReference type="GeneTree" id="ENSGT00950000182899"/>
<dbReference type="GO" id="GO:0031902">
    <property type="term" value="C:late endosome membrane"/>
    <property type="evidence" value="ECO:0007669"/>
    <property type="project" value="TreeGrafter"/>
</dbReference>
<feature type="domain" description="Lysosome-associated membrane glycoprotein 2-like luminal" evidence="10">
    <location>
        <begin position="81"/>
        <end position="227"/>
    </location>
</feature>
<dbReference type="InterPro" id="IPR002000">
    <property type="entry name" value="Lysosome-assoc_membr_glycop"/>
</dbReference>
<protein>
    <submittedName>
        <fullName evidence="11">Lysosome-associated membrane glycoprotein 3-like</fullName>
    </submittedName>
</protein>
<reference evidence="11" key="1">
    <citation type="submission" date="2025-08" db="UniProtKB">
        <authorList>
            <consortium name="Ensembl"/>
        </authorList>
    </citation>
    <scope>IDENTIFICATION</scope>
</reference>
<keyword evidence="2 8" id="KW-0812">Transmembrane</keyword>
<keyword evidence="8" id="KW-1015">Disulfide bond</keyword>
<dbReference type="Pfam" id="PF01299">
    <property type="entry name" value="Lamp2-like_luminal"/>
    <property type="match status" value="1"/>
</dbReference>
<keyword evidence="8" id="KW-0458">Lysosome</keyword>
<dbReference type="Proteomes" id="UP000261500">
    <property type="component" value="Unplaced"/>
</dbReference>
<dbReference type="InterPro" id="IPR048528">
    <property type="entry name" value="Lamp2-like_luminal"/>
</dbReference>
<evidence type="ECO:0000256" key="6">
    <source>
        <dbReference type="ARBA" id="ARBA00023136"/>
    </source>
</evidence>
<dbReference type="PANTHER" id="PTHR11506">
    <property type="entry name" value="LYSOSOME-ASSOCIATED MEMBRANE GLYCOPROTEIN"/>
    <property type="match status" value="1"/>
</dbReference>
<evidence type="ECO:0000256" key="1">
    <source>
        <dbReference type="ARBA" id="ARBA00004530"/>
    </source>
</evidence>
<keyword evidence="12" id="KW-1185">Reference proteome</keyword>
<keyword evidence="4" id="KW-0967">Endosome</keyword>
<dbReference type="Ensembl" id="ENSPLAT00000031720.1">
    <property type="protein sequence ID" value="ENSPLAP00000031036.1"/>
    <property type="gene ID" value="ENSPLAG00000022676.1"/>
</dbReference>